<dbReference type="Proteomes" id="UP001153069">
    <property type="component" value="Unassembled WGS sequence"/>
</dbReference>
<gene>
    <name evidence="1" type="ORF">SEMRO_513_G157740.1</name>
</gene>
<reference evidence="1" key="1">
    <citation type="submission" date="2020-06" db="EMBL/GenBank/DDBJ databases">
        <authorList>
            <consortium name="Plant Systems Biology data submission"/>
        </authorList>
    </citation>
    <scope>NUCLEOTIDE SEQUENCE</scope>
    <source>
        <strain evidence="1">D6</strain>
    </source>
</reference>
<evidence type="ECO:0000313" key="2">
    <source>
        <dbReference type="Proteomes" id="UP001153069"/>
    </source>
</evidence>
<dbReference type="AlphaFoldDB" id="A0A9N8E4G7"/>
<proteinExistence type="predicted"/>
<sequence length="99" mass="11072">MASTGSSAMKPRSRKSLLLEWAGWKRVPSQRQLDLAGPKPVARESVHKNVPQEWVEDKATAMMKRSEGPNPIELLLKVITDIFGLFQGFLFEHTGIKLG</sequence>
<organism evidence="1 2">
    <name type="scientific">Seminavis robusta</name>
    <dbReference type="NCBI Taxonomy" id="568900"/>
    <lineage>
        <taxon>Eukaryota</taxon>
        <taxon>Sar</taxon>
        <taxon>Stramenopiles</taxon>
        <taxon>Ochrophyta</taxon>
        <taxon>Bacillariophyta</taxon>
        <taxon>Bacillariophyceae</taxon>
        <taxon>Bacillariophycidae</taxon>
        <taxon>Naviculales</taxon>
        <taxon>Naviculaceae</taxon>
        <taxon>Seminavis</taxon>
    </lineage>
</organism>
<name>A0A9N8E4G7_9STRA</name>
<protein>
    <submittedName>
        <fullName evidence="1">Uncharacterized protein</fullName>
    </submittedName>
</protein>
<keyword evidence="2" id="KW-1185">Reference proteome</keyword>
<dbReference type="EMBL" id="CAICTM010000512">
    <property type="protein sequence ID" value="CAB9511985.1"/>
    <property type="molecule type" value="Genomic_DNA"/>
</dbReference>
<evidence type="ECO:0000313" key="1">
    <source>
        <dbReference type="EMBL" id="CAB9511985.1"/>
    </source>
</evidence>
<comment type="caution">
    <text evidence="1">The sequence shown here is derived from an EMBL/GenBank/DDBJ whole genome shotgun (WGS) entry which is preliminary data.</text>
</comment>
<accession>A0A9N8E4G7</accession>